<accession>A0A3P8FHN6</accession>
<protein>
    <submittedName>
        <fullName evidence="1">Uncharacterized protein</fullName>
    </submittedName>
</protein>
<dbReference type="AlphaFoldDB" id="A0A3P8FHN6"/>
<keyword evidence="2" id="KW-1185">Reference proteome</keyword>
<proteinExistence type="predicted"/>
<organism evidence="1 2">
    <name type="scientific">Schistosoma mattheei</name>
    <dbReference type="NCBI Taxonomy" id="31246"/>
    <lineage>
        <taxon>Eukaryota</taxon>
        <taxon>Metazoa</taxon>
        <taxon>Spiralia</taxon>
        <taxon>Lophotrochozoa</taxon>
        <taxon>Platyhelminthes</taxon>
        <taxon>Trematoda</taxon>
        <taxon>Digenea</taxon>
        <taxon>Strigeidida</taxon>
        <taxon>Schistosomatoidea</taxon>
        <taxon>Schistosomatidae</taxon>
        <taxon>Schistosoma</taxon>
    </lineage>
</organism>
<evidence type="ECO:0000313" key="2">
    <source>
        <dbReference type="Proteomes" id="UP000269396"/>
    </source>
</evidence>
<dbReference type="EMBL" id="UZAL01039606">
    <property type="protein sequence ID" value="VDP75747.1"/>
    <property type="molecule type" value="Genomic_DNA"/>
</dbReference>
<name>A0A3P8FHN6_9TREM</name>
<reference evidence="1 2" key="1">
    <citation type="submission" date="2018-11" db="EMBL/GenBank/DDBJ databases">
        <authorList>
            <consortium name="Pathogen Informatics"/>
        </authorList>
    </citation>
    <scope>NUCLEOTIDE SEQUENCE [LARGE SCALE GENOMIC DNA]</scope>
    <source>
        <strain>Denwood</strain>
        <strain evidence="2">Zambia</strain>
    </source>
</reference>
<sequence>MLSDDCSKPHDFDDTTNVLIECKANHEVMDYIL</sequence>
<dbReference type="Proteomes" id="UP000269396">
    <property type="component" value="Unassembled WGS sequence"/>
</dbReference>
<gene>
    <name evidence="1" type="ORF">SMTD_LOCUS17951</name>
</gene>
<evidence type="ECO:0000313" key="1">
    <source>
        <dbReference type="EMBL" id="VDP75747.1"/>
    </source>
</evidence>